<dbReference type="SUPFAM" id="SSF52540">
    <property type="entry name" value="P-loop containing nucleoside triphosphate hydrolases"/>
    <property type="match status" value="1"/>
</dbReference>
<dbReference type="AlphaFoldDB" id="A0A931CAH6"/>
<dbReference type="Gene3D" id="3.40.50.300">
    <property type="entry name" value="P-loop containing nucleotide triphosphate hydrolases"/>
    <property type="match status" value="1"/>
</dbReference>
<evidence type="ECO:0000313" key="2">
    <source>
        <dbReference type="Proteomes" id="UP000598146"/>
    </source>
</evidence>
<reference evidence="1" key="1">
    <citation type="submission" date="2020-11" db="EMBL/GenBank/DDBJ databases">
        <title>Isolation and identification of active actinomycetes.</title>
        <authorList>
            <person name="Sun X."/>
        </authorList>
    </citation>
    <scope>NUCLEOTIDE SEQUENCE</scope>
    <source>
        <strain evidence="1">NEAU-A11</strain>
    </source>
</reference>
<sequence>MTPILVVVRGNSASGKTTTAREVRRRYGRGCALIEQDHVRRVVLREHGGNGVAPSFIMTMARAALDAGYHVVLEGILHTAQYGDPLRRLIADHPGPTACFYLDVSFDETLRRHLARAEPIPVTAETMRGWYAERDLLGVPGEQVFPETAAFDEVVTTILHSSGLGRAAAMTPCPATCPRCAEKAR</sequence>
<gene>
    <name evidence="1" type="ORF">I4J89_20560</name>
</gene>
<dbReference type="EMBL" id="JADQTO010000009">
    <property type="protein sequence ID" value="MBG0563841.1"/>
    <property type="molecule type" value="Genomic_DNA"/>
</dbReference>
<keyword evidence="1" id="KW-0418">Kinase</keyword>
<dbReference type="Pfam" id="PF13671">
    <property type="entry name" value="AAA_33"/>
    <property type="match status" value="1"/>
</dbReference>
<dbReference type="GO" id="GO:0016301">
    <property type="term" value="F:kinase activity"/>
    <property type="evidence" value="ECO:0007669"/>
    <property type="project" value="UniProtKB-KW"/>
</dbReference>
<organism evidence="1 2">
    <name type="scientific">Actinoplanes aureus</name>
    <dbReference type="NCBI Taxonomy" id="2792083"/>
    <lineage>
        <taxon>Bacteria</taxon>
        <taxon>Bacillati</taxon>
        <taxon>Actinomycetota</taxon>
        <taxon>Actinomycetes</taxon>
        <taxon>Micromonosporales</taxon>
        <taxon>Micromonosporaceae</taxon>
        <taxon>Actinoplanes</taxon>
    </lineage>
</organism>
<dbReference type="InterPro" id="IPR027417">
    <property type="entry name" value="P-loop_NTPase"/>
</dbReference>
<protein>
    <submittedName>
        <fullName evidence="1">Kinase</fullName>
    </submittedName>
</protein>
<dbReference type="Proteomes" id="UP000598146">
    <property type="component" value="Unassembled WGS sequence"/>
</dbReference>
<comment type="caution">
    <text evidence="1">The sequence shown here is derived from an EMBL/GenBank/DDBJ whole genome shotgun (WGS) entry which is preliminary data.</text>
</comment>
<keyword evidence="2" id="KW-1185">Reference proteome</keyword>
<evidence type="ECO:0000313" key="1">
    <source>
        <dbReference type="EMBL" id="MBG0563841.1"/>
    </source>
</evidence>
<accession>A0A931CAH6</accession>
<proteinExistence type="predicted"/>
<name>A0A931CAH6_9ACTN</name>
<keyword evidence="1" id="KW-0808">Transferase</keyword>
<dbReference type="RefSeq" id="WP_196415621.1">
    <property type="nucleotide sequence ID" value="NZ_JADQTO010000009.1"/>
</dbReference>